<feature type="domain" description="DUF4142" evidence="3">
    <location>
        <begin position="30"/>
        <end position="162"/>
    </location>
</feature>
<evidence type="ECO:0000259" key="3">
    <source>
        <dbReference type="Pfam" id="PF13628"/>
    </source>
</evidence>
<name>A0A7W7G148_9ACTN</name>
<feature type="signal peptide" evidence="2">
    <location>
        <begin position="1"/>
        <end position="25"/>
    </location>
</feature>
<dbReference type="PANTHER" id="PTHR38593">
    <property type="entry name" value="BLR2558 PROTEIN"/>
    <property type="match status" value="1"/>
</dbReference>
<keyword evidence="1" id="KW-0472">Membrane</keyword>
<dbReference type="InterPro" id="IPR012347">
    <property type="entry name" value="Ferritin-like"/>
</dbReference>
<dbReference type="Pfam" id="PF13628">
    <property type="entry name" value="DUF4142"/>
    <property type="match status" value="1"/>
</dbReference>
<gene>
    <name evidence="4" type="ORF">BKA14_002450</name>
</gene>
<keyword evidence="1" id="KW-1133">Transmembrane helix</keyword>
<feature type="transmembrane region" description="Helical" evidence="1">
    <location>
        <begin position="191"/>
        <end position="211"/>
    </location>
</feature>
<reference evidence="4 5" key="1">
    <citation type="submission" date="2020-08" db="EMBL/GenBank/DDBJ databases">
        <title>Sequencing the genomes of 1000 actinobacteria strains.</title>
        <authorList>
            <person name="Klenk H.-P."/>
        </authorList>
    </citation>
    <scope>NUCLEOTIDE SEQUENCE [LARGE SCALE GENOMIC DNA]</scope>
    <source>
        <strain evidence="4 5">DSM 45518</strain>
    </source>
</reference>
<sequence>MLMRRLAVLIAATGLFALSGTAALAAPSDQDATYLKAAHQSNLAEIAGGKIAQQKGTTEQVKNLGARFIADHTKLDAALRQTAEGLGVDLPSAPNSEQQALAERYQAASGDDFDALYVSTQMDAHMKAMSLGRTEIADGSDARAKKVAQDAAPVIASHHDALNAAARAVGVPSGVDSGTGGTADNGGLSTAAIGLIGIGALLVVAAGLLLVRRRTVRA</sequence>
<dbReference type="RefSeq" id="WP_184951032.1">
    <property type="nucleotide sequence ID" value="NZ_BOMC01000079.1"/>
</dbReference>
<dbReference type="Gene3D" id="1.20.1260.10">
    <property type="match status" value="1"/>
</dbReference>
<dbReference type="Proteomes" id="UP000542742">
    <property type="component" value="Unassembled WGS sequence"/>
</dbReference>
<dbReference type="EMBL" id="JACHMF010000001">
    <property type="protein sequence ID" value="MBB4692302.1"/>
    <property type="molecule type" value="Genomic_DNA"/>
</dbReference>
<organism evidence="4 5">
    <name type="scientific">Paractinoplanes abujensis</name>
    <dbReference type="NCBI Taxonomy" id="882441"/>
    <lineage>
        <taxon>Bacteria</taxon>
        <taxon>Bacillati</taxon>
        <taxon>Actinomycetota</taxon>
        <taxon>Actinomycetes</taxon>
        <taxon>Micromonosporales</taxon>
        <taxon>Micromonosporaceae</taxon>
        <taxon>Paractinoplanes</taxon>
    </lineage>
</organism>
<keyword evidence="2" id="KW-0732">Signal</keyword>
<comment type="caution">
    <text evidence="4">The sequence shown here is derived from an EMBL/GenBank/DDBJ whole genome shotgun (WGS) entry which is preliminary data.</text>
</comment>
<protein>
    <submittedName>
        <fullName evidence="4">Putative membrane protein</fullName>
    </submittedName>
</protein>
<evidence type="ECO:0000256" key="1">
    <source>
        <dbReference type="SAM" id="Phobius"/>
    </source>
</evidence>
<dbReference type="AlphaFoldDB" id="A0A7W7G148"/>
<accession>A0A7W7G148</accession>
<evidence type="ECO:0000313" key="5">
    <source>
        <dbReference type="Proteomes" id="UP000542742"/>
    </source>
</evidence>
<dbReference type="PANTHER" id="PTHR38593:SF1">
    <property type="entry name" value="BLR2558 PROTEIN"/>
    <property type="match status" value="1"/>
</dbReference>
<dbReference type="InterPro" id="IPR025419">
    <property type="entry name" value="DUF4142"/>
</dbReference>
<evidence type="ECO:0000256" key="2">
    <source>
        <dbReference type="SAM" id="SignalP"/>
    </source>
</evidence>
<keyword evidence="5" id="KW-1185">Reference proteome</keyword>
<feature type="chain" id="PRO_5030909028" evidence="2">
    <location>
        <begin position="26"/>
        <end position="218"/>
    </location>
</feature>
<evidence type="ECO:0000313" key="4">
    <source>
        <dbReference type="EMBL" id="MBB4692302.1"/>
    </source>
</evidence>
<proteinExistence type="predicted"/>
<keyword evidence="1" id="KW-0812">Transmembrane</keyword>